<evidence type="ECO:0000259" key="2">
    <source>
        <dbReference type="PROSITE" id="PS50053"/>
    </source>
</evidence>
<dbReference type="Pfam" id="PF01190">
    <property type="entry name" value="Pollen_Ole_e_1"/>
    <property type="match status" value="1"/>
</dbReference>
<dbReference type="CDD" id="cd01814">
    <property type="entry name" value="Ubl_MUBs_plant"/>
    <property type="match status" value="1"/>
</dbReference>
<feature type="region of interest" description="Disordered" evidence="1">
    <location>
        <begin position="255"/>
        <end position="274"/>
    </location>
</feature>
<evidence type="ECO:0000313" key="3">
    <source>
        <dbReference type="EMBL" id="KAH0923850.1"/>
    </source>
</evidence>
<dbReference type="PANTHER" id="PTHR46995">
    <property type="entry name" value="OS09G0508200 PROTEIN"/>
    <property type="match status" value="1"/>
</dbReference>
<evidence type="ECO:0000256" key="1">
    <source>
        <dbReference type="SAM" id="MobiDB-lite"/>
    </source>
</evidence>
<dbReference type="Pfam" id="PF13881">
    <property type="entry name" value="Rad60-SLD_2"/>
    <property type="match status" value="1"/>
</dbReference>
<feature type="region of interest" description="Disordered" evidence="1">
    <location>
        <begin position="494"/>
        <end position="572"/>
    </location>
</feature>
<dbReference type="Proteomes" id="UP000824890">
    <property type="component" value="Unassembled WGS sequence"/>
</dbReference>
<dbReference type="InterPro" id="IPR000626">
    <property type="entry name" value="Ubiquitin-like_dom"/>
</dbReference>
<dbReference type="InterPro" id="IPR039540">
    <property type="entry name" value="UBL3-like_ubiquitin_dom"/>
</dbReference>
<feature type="region of interest" description="Disordered" evidence="1">
    <location>
        <begin position="104"/>
        <end position="154"/>
    </location>
</feature>
<dbReference type="InterPro" id="IPR029071">
    <property type="entry name" value="Ubiquitin-like_domsf"/>
</dbReference>
<feature type="compositionally biased region" description="Polar residues" evidence="1">
    <location>
        <begin position="255"/>
        <end position="271"/>
    </location>
</feature>
<name>A0ABQ8D3C2_BRANA</name>
<sequence>MPEEDLVELKFRLYDGSDVGPFQYSPTATVAMLKERLVSEWPKDKKIVPKAASDIKLINAGKILENGKTVAQCKAPFDDLPKSVITMHVVVQLSPTKARPDLYSLGRNFNHNSSKKDTQTTGKELTNLSESQERDPHKKDGTTKSFNERVDRHGNSFGERVATKQTRVPPPVRALITKADRTQNWRSRSSNLVVEVQEHNSPPYTVRREEVEGRQLKRALFPQKGLKEWRAKPVATTFSSERNEEIHMTTTHPLRGQNLQGQTSTPKSKTNQTEEEIQRDLDEATLLYLSCPDPTEAAARRQRVMSSDAKGQRAETLAVMMRSSSQYLEQRPTGTQENRTGYTKTKESIMEDLQDVTKQYLCCTDPTEAAARKQRVLTGDASGSMEETADSILAATTNIRRPLSPWERGIRSVSPQAKDNPLNAYFGPDQSLFFSPTEGEDKHDDNELDIYDSEVTPPQVTVPVRKNNERSAKMKSIIINANVGREESTIISTNVGREEVPPSVPEHQEQMTPAEQEETLREFQNKVRKTRNPAKTKKSRNSPILRGTSSKKRKLSQVQNSPKGGRGAGEGTSRLLFVNSLSPKHSSAKPNAEVTVMGFVYCDVCSNNTFSRHSYFMSGVEVRIVCRFKSASSRTNEMVTFSANRTTNEFGLYKVAITSLDCADVDSLASSCQASLVGRRSSSDISCNVPGYRTTTDQVVFKSKRSNLCIYGFNALNLRPFKSDLALCGKK</sequence>
<organism evidence="3 4">
    <name type="scientific">Brassica napus</name>
    <name type="common">Rape</name>
    <dbReference type="NCBI Taxonomy" id="3708"/>
    <lineage>
        <taxon>Eukaryota</taxon>
        <taxon>Viridiplantae</taxon>
        <taxon>Streptophyta</taxon>
        <taxon>Embryophyta</taxon>
        <taxon>Tracheophyta</taxon>
        <taxon>Spermatophyta</taxon>
        <taxon>Magnoliopsida</taxon>
        <taxon>eudicotyledons</taxon>
        <taxon>Gunneridae</taxon>
        <taxon>Pentapetalae</taxon>
        <taxon>rosids</taxon>
        <taxon>malvids</taxon>
        <taxon>Brassicales</taxon>
        <taxon>Brassicaceae</taxon>
        <taxon>Brassiceae</taxon>
        <taxon>Brassica</taxon>
    </lineage>
</organism>
<proteinExistence type="predicted"/>
<protein>
    <recommendedName>
        <fullName evidence="2">Ubiquitin-like domain-containing protein</fullName>
    </recommendedName>
</protein>
<accession>A0ABQ8D3C2</accession>
<comment type="caution">
    <text evidence="3">The sequence shown here is derived from an EMBL/GenBank/DDBJ whole genome shotgun (WGS) entry which is preliminary data.</text>
</comment>
<feature type="domain" description="Ubiquitin-like" evidence="2">
    <location>
        <begin position="7"/>
        <end position="73"/>
    </location>
</feature>
<keyword evidence="4" id="KW-1185">Reference proteome</keyword>
<feature type="compositionally biased region" description="Basic and acidic residues" evidence="1">
    <location>
        <begin position="131"/>
        <end position="154"/>
    </location>
</feature>
<feature type="compositionally biased region" description="Basic residues" evidence="1">
    <location>
        <begin position="526"/>
        <end position="540"/>
    </location>
</feature>
<dbReference type="PANTHER" id="PTHR46995:SF5">
    <property type="entry name" value="POLLEN OLE E 1 ALLERGEN AND EXTENSIN FAMILY PROTEIN"/>
    <property type="match status" value="1"/>
</dbReference>
<dbReference type="EMBL" id="JAGKQM010000006">
    <property type="protein sequence ID" value="KAH0923850.1"/>
    <property type="molecule type" value="Genomic_DNA"/>
</dbReference>
<dbReference type="Gene3D" id="3.10.20.90">
    <property type="entry name" value="Phosphatidylinositol 3-kinase Catalytic Subunit, Chain A, domain 1"/>
    <property type="match status" value="1"/>
</dbReference>
<reference evidence="3 4" key="1">
    <citation type="submission" date="2021-05" db="EMBL/GenBank/DDBJ databases">
        <title>Genome Assembly of Synthetic Allotetraploid Brassica napus Reveals Homoeologous Exchanges between Subgenomes.</title>
        <authorList>
            <person name="Davis J.T."/>
        </authorList>
    </citation>
    <scope>NUCLEOTIDE SEQUENCE [LARGE SCALE GENOMIC DNA]</scope>
    <source>
        <strain evidence="4">cv. Da-Ae</strain>
        <tissue evidence="3">Seedling</tissue>
    </source>
</reference>
<evidence type="ECO:0000313" key="4">
    <source>
        <dbReference type="Proteomes" id="UP000824890"/>
    </source>
</evidence>
<feature type="compositionally biased region" description="Polar residues" evidence="1">
    <location>
        <begin position="119"/>
        <end position="130"/>
    </location>
</feature>
<gene>
    <name evidence="3" type="ORF">HID58_023868</name>
</gene>
<dbReference type="PROSITE" id="PS50053">
    <property type="entry name" value="UBIQUITIN_2"/>
    <property type="match status" value="1"/>
</dbReference>
<dbReference type="SUPFAM" id="SSF54236">
    <property type="entry name" value="Ubiquitin-like"/>
    <property type="match status" value="1"/>
</dbReference>